<feature type="domain" description="DUF6533" evidence="3">
    <location>
        <begin position="97"/>
        <end position="142"/>
    </location>
</feature>
<reference evidence="4 5" key="1">
    <citation type="submission" date="2014-04" db="EMBL/GenBank/DDBJ databases">
        <authorList>
            <consortium name="DOE Joint Genome Institute"/>
            <person name="Kuo A."/>
            <person name="Tarkka M."/>
            <person name="Buscot F."/>
            <person name="Kohler A."/>
            <person name="Nagy L.G."/>
            <person name="Floudas D."/>
            <person name="Copeland A."/>
            <person name="Barry K.W."/>
            <person name="Cichocki N."/>
            <person name="Veneault-Fourrey C."/>
            <person name="LaButti K."/>
            <person name="Lindquist E.A."/>
            <person name="Lipzen A."/>
            <person name="Lundell T."/>
            <person name="Morin E."/>
            <person name="Murat C."/>
            <person name="Sun H."/>
            <person name="Tunlid A."/>
            <person name="Henrissat B."/>
            <person name="Grigoriev I.V."/>
            <person name="Hibbett D.S."/>
            <person name="Martin F."/>
            <person name="Nordberg H.P."/>
            <person name="Cantor M.N."/>
            <person name="Hua S.X."/>
        </authorList>
    </citation>
    <scope>NUCLEOTIDE SEQUENCE [LARGE SCALE GENOMIC DNA]</scope>
    <source>
        <strain evidence="4 5">F 1598</strain>
    </source>
</reference>
<feature type="transmembrane region" description="Helical" evidence="2">
    <location>
        <begin position="126"/>
        <end position="145"/>
    </location>
</feature>
<gene>
    <name evidence="4" type="ORF">PILCRDRAFT_14678</name>
</gene>
<keyword evidence="2" id="KW-0812">Transmembrane</keyword>
<feature type="transmembrane region" description="Helical" evidence="2">
    <location>
        <begin position="247"/>
        <end position="266"/>
    </location>
</feature>
<evidence type="ECO:0000313" key="4">
    <source>
        <dbReference type="EMBL" id="KIM74120.1"/>
    </source>
</evidence>
<dbReference type="Proteomes" id="UP000054166">
    <property type="component" value="Unassembled WGS sequence"/>
</dbReference>
<dbReference type="AlphaFoldDB" id="A0A0C3ENI4"/>
<feature type="compositionally biased region" description="Basic and acidic residues" evidence="1">
    <location>
        <begin position="1"/>
        <end position="17"/>
    </location>
</feature>
<keyword evidence="5" id="KW-1185">Reference proteome</keyword>
<dbReference type="OrthoDB" id="3261349at2759"/>
<protein>
    <recommendedName>
        <fullName evidence="3">DUF6533 domain-containing protein</fullName>
    </recommendedName>
</protein>
<dbReference type="InParanoid" id="A0A0C3ENI4"/>
<keyword evidence="2" id="KW-1133">Transmembrane helix</keyword>
<dbReference type="Pfam" id="PF20151">
    <property type="entry name" value="DUF6533"/>
    <property type="match status" value="1"/>
</dbReference>
<name>A0A0C3ENI4_PILCF</name>
<reference evidence="5" key="2">
    <citation type="submission" date="2015-01" db="EMBL/GenBank/DDBJ databases">
        <title>Evolutionary Origins and Diversification of the Mycorrhizal Mutualists.</title>
        <authorList>
            <consortium name="DOE Joint Genome Institute"/>
            <consortium name="Mycorrhizal Genomics Consortium"/>
            <person name="Kohler A."/>
            <person name="Kuo A."/>
            <person name="Nagy L.G."/>
            <person name="Floudas D."/>
            <person name="Copeland A."/>
            <person name="Barry K.W."/>
            <person name="Cichocki N."/>
            <person name="Veneault-Fourrey C."/>
            <person name="LaButti K."/>
            <person name="Lindquist E.A."/>
            <person name="Lipzen A."/>
            <person name="Lundell T."/>
            <person name="Morin E."/>
            <person name="Murat C."/>
            <person name="Riley R."/>
            <person name="Ohm R."/>
            <person name="Sun H."/>
            <person name="Tunlid A."/>
            <person name="Henrissat B."/>
            <person name="Grigoriev I.V."/>
            <person name="Hibbett D.S."/>
            <person name="Martin F."/>
        </authorList>
    </citation>
    <scope>NUCLEOTIDE SEQUENCE [LARGE SCALE GENOMIC DNA]</scope>
    <source>
        <strain evidence="5">F 1598</strain>
    </source>
</reference>
<evidence type="ECO:0000259" key="3">
    <source>
        <dbReference type="Pfam" id="PF20151"/>
    </source>
</evidence>
<accession>A0A0C3ENI4</accession>
<feature type="compositionally biased region" description="Basic and acidic residues" evidence="1">
    <location>
        <begin position="24"/>
        <end position="39"/>
    </location>
</feature>
<organism evidence="4 5">
    <name type="scientific">Piloderma croceum (strain F 1598)</name>
    <dbReference type="NCBI Taxonomy" id="765440"/>
    <lineage>
        <taxon>Eukaryota</taxon>
        <taxon>Fungi</taxon>
        <taxon>Dikarya</taxon>
        <taxon>Basidiomycota</taxon>
        <taxon>Agaricomycotina</taxon>
        <taxon>Agaricomycetes</taxon>
        <taxon>Agaricomycetidae</taxon>
        <taxon>Atheliales</taxon>
        <taxon>Atheliaceae</taxon>
        <taxon>Piloderma</taxon>
    </lineage>
</organism>
<feature type="transmembrane region" description="Helical" evidence="2">
    <location>
        <begin position="196"/>
        <end position="217"/>
    </location>
</feature>
<evidence type="ECO:0000313" key="5">
    <source>
        <dbReference type="Proteomes" id="UP000054166"/>
    </source>
</evidence>
<dbReference type="HOGENOM" id="CLU_035509_7_3_1"/>
<feature type="compositionally biased region" description="Acidic residues" evidence="1">
    <location>
        <begin position="395"/>
        <end position="408"/>
    </location>
</feature>
<evidence type="ECO:0000256" key="1">
    <source>
        <dbReference type="SAM" id="MobiDB-lite"/>
    </source>
</evidence>
<feature type="transmembrane region" description="Helical" evidence="2">
    <location>
        <begin position="165"/>
        <end position="184"/>
    </location>
</feature>
<proteinExistence type="predicted"/>
<dbReference type="InterPro" id="IPR045340">
    <property type="entry name" value="DUF6533"/>
</dbReference>
<dbReference type="EMBL" id="KN833066">
    <property type="protein sequence ID" value="KIM74120.1"/>
    <property type="molecule type" value="Genomic_DNA"/>
</dbReference>
<sequence>MSPRGRSQEAKESKGEADQLTIANDRKNARSDDTIDTADRPNAGIDVSSHSVFSTVHPVNDTQTTLASFTSGATNEGLSMVSSDDKATQKQLTINYYVSLVSFVILYYDHALTLPMEIQRFWIRGFTWATLFFFINRYLAFLGHIPVIMEVFWNFWQTCRLLQSYHQYLVVAIQLLVGVAVLLIMRVYAMYDRKKWVIWLFVIIASADIGVGCWGIISNEPTAVSPFARAAQGCSEPLGSEQGIHLAIAWSGQLFFDAICFLLTLRKSFSIGRMGQRTLIDTLLRDGAVYFAIMTAANLGNILTFLLAAPLSKGVASTFVNMYTAPSLAQTRSTDPWSRRISVTMMSRLMLNLRDPKILILTSRRTTEASTAVPNHMVTTYLDPMDPNLLPTTEEREEEVTSPIEDIEMVPRAQSSEKQV</sequence>
<keyword evidence="2" id="KW-0472">Membrane</keyword>
<feature type="region of interest" description="Disordered" evidence="1">
    <location>
        <begin position="383"/>
        <end position="420"/>
    </location>
</feature>
<feature type="region of interest" description="Disordered" evidence="1">
    <location>
        <begin position="1"/>
        <end position="43"/>
    </location>
</feature>
<evidence type="ECO:0000256" key="2">
    <source>
        <dbReference type="SAM" id="Phobius"/>
    </source>
</evidence>
<feature type="transmembrane region" description="Helical" evidence="2">
    <location>
        <begin position="287"/>
        <end position="309"/>
    </location>
</feature>